<keyword evidence="4" id="KW-1185">Reference proteome</keyword>
<sequence length="265" mass="30861">MHFNKRLLLILSMFTASVVATEPKGEWLPLFNGKDLSNWDLKIRSGDAEEAKKVFSVHDGMVHVFRHHPDKFSLNSGSATHGLMYTQTEYSRYIFRFEYKWGEKIMNNFRQFQYDAGMYYHVYNDKIWPFGLEYQIRYDHTTNTNHTGDFWASNVSMQWFSDDEGKNFVAPWQGGKPQEIRLGEHRALKDAPYHALDGQWNQVEVIVMADKYAIHKLNGVVVNYATDFDHSAGLIGLQSETAEIFYRNIEILPLNEFIPASEFLP</sequence>
<evidence type="ECO:0000313" key="4">
    <source>
        <dbReference type="Proteomes" id="UP000256561"/>
    </source>
</evidence>
<reference evidence="4" key="1">
    <citation type="submission" date="2018-08" db="EMBL/GenBank/DDBJ databases">
        <authorList>
            <person name="Zhang J."/>
            <person name="Du Z.-J."/>
        </authorList>
    </citation>
    <scope>NUCLEOTIDE SEQUENCE [LARGE SCALE GENOMIC DNA]</scope>
    <source>
        <strain evidence="4">KCTC 52655</strain>
    </source>
</reference>
<comment type="caution">
    <text evidence="3">The sequence shown here is derived from an EMBL/GenBank/DDBJ whole genome shotgun (WGS) entry which is preliminary data.</text>
</comment>
<dbReference type="Gene3D" id="2.60.120.560">
    <property type="entry name" value="Exo-inulinase, domain 1"/>
    <property type="match status" value="1"/>
</dbReference>
<dbReference type="Pfam" id="PF06439">
    <property type="entry name" value="3keto-disac_hyd"/>
    <property type="match status" value="1"/>
</dbReference>
<feature type="domain" description="3-keto-alpha-glucoside-1,2-lyase/3-keto-2-hydroxy-glucal hydratase" evidence="2">
    <location>
        <begin position="26"/>
        <end position="251"/>
    </location>
</feature>
<feature type="signal peptide" evidence="1">
    <location>
        <begin position="1"/>
        <end position="20"/>
    </location>
</feature>
<evidence type="ECO:0000256" key="1">
    <source>
        <dbReference type="SAM" id="SignalP"/>
    </source>
</evidence>
<feature type="chain" id="PRO_5017597553" evidence="1">
    <location>
        <begin position="21"/>
        <end position="265"/>
    </location>
</feature>
<dbReference type="GO" id="GO:0016787">
    <property type="term" value="F:hydrolase activity"/>
    <property type="evidence" value="ECO:0007669"/>
    <property type="project" value="InterPro"/>
</dbReference>
<proteinExistence type="predicted"/>
<protein>
    <submittedName>
        <fullName evidence="3">DUF1080 domain-containing protein</fullName>
    </submittedName>
</protein>
<dbReference type="OrthoDB" id="259356at2"/>
<keyword evidence="1" id="KW-0732">Signal</keyword>
<dbReference type="InterPro" id="IPR010496">
    <property type="entry name" value="AL/BT2_dom"/>
</dbReference>
<accession>A0A3D8MEV7</accession>
<name>A0A3D8MEV7_9ALTE</name>
<evidence type="ECO:0000313" key="3">
    <source>
        <dbReference type="EMBL" id="RDV29365.1"/>
    </source>
</evidence>
<dbReference type="AlphaFoldDB" id="A0A3D8MEV7"/>
<evidence type="ECO:0000259" key="2">
    <source>
        <dbReference type="Pfam" id="PF06439"/>
    </source>
</evidence>
<organism evidence="3 4">
    <name type="scientific">Alteromonas aestuariivivens</name>
    <dbReference type="NCBI Taxonomy" id="1938339"/>
    <lineage>
        <taxon>Bacteria</taxon>
        <taxon>Pseudomonadati</taxon>
        <taxon>Pseudomonadota</taxon>
        <taxon>Gammaproteobacteria</taxon>
        <taxon>Alteromonadales</taxon>
        <taxon>Alteromonadaceae</taxon>
        <taxon>Alteromonas/Salinimonas group</taxon>
        <taxon>Alteromonas</taxon>
    </lineage>
</organism>
<dbReference type="RefSeq" id="WP_115591655.1">
    <property type="nucleotide sequence ID" value="NZ_QRHA01000001.1"/>
</dbReference>
<gene>
    <name evidence="3" type="ORF">DXV75_02650</name>
</gene>
<dbReference type="Proteomes" id="UP000256561">
    <property type="component" value="Unassembled WGS sequence"/>
</dbReference>
<dbReference type="EMBL" id="QRHA01000001">
    <property type="protein sequence ID" value="RDV29365.1"/>
    <property type="molecule type" value="Genomic_DNA"/>
</dbReference>